<name>A0ACB9AGB3_CICIN</name>
<keyword evidence="2" id="KW-1185">Reference proteome</keyword>
<dbReference type="EMBL" id="CM042015">
    <property type="protein sequence ID" value="KAI3708995.1"/>
    <property type="molecule type" value="Genomic_DNA"/>
</dbReference>
<organism evidence="1 2">
    <name type="scientific">Cichorium intybus</name>
    <name type="common">Chicory</name>
    <dbReference type="NCBI Taxonomy" id="13427"/>
    <lineage>
        <taxon>Eukaryota</taxon>
        <taxon>Viridiplantae</taxon>
        <taxon>Streptophyta</taxon>
        <taxon>Embryophyta</taxon>
        <taxon>Tracheophyta</taxon>
        <taxon>Spermatophyta</taxon>
        <taxon>Magnoliopsida</taxon>
        <taxon>eudicotyledons</taxon>
        <taxon>Gunneridae</taxon>
        <taxon>Pentapetalae</taxon>
        <taxon>asterids</taxon>
        <taxon>campanulids</taxon>
        <taxon>Asterales</taxon>
        <taxon>Asteraceae</taxon>
        <taxon>Cichorioideae</taxon>
        <taxon>Cichorieae</taxon>
        <taxon>Cichoriinae</taxon>
        <taxon>Cichorium</taxon>
    </lineage>
</organism>
<sequence length="74" mass="8660">MKVPQVKYPIFKANKYRIKFFGGLQIPNPPLFKPENSTQDIVSERNKKDYFRFCSRGRLRKSCCSIPIPNPTQP</sequence>
<comment type="caution">
    <text evidence="1">The sequence shown here is derived from an EMBL/GenBank/DDBJ whole genome shotgun (WGS) entry which is preliminary data.</text>
</comment>
<protein>
    <submittedName>
        <fullName evidence="1">Uncharacterized protein</fullName>
    </submittedName>
</protein>
<reference evidence="1 2" key="2">
    <citation type="journal article" date="2022" name="Mol. Ecol. Resour.">
        <title>The genomes of chicory, endive, great burdock and yacon provide insights into Asteraceae paleo-polyploidization history and plant inulin production.</title>
        <authorList>
            <person name="Fan W."/>
            <person name="Wang S."/>
            <person name="Wang H."/>
            <person name="Wang A."/>
            <person name="Jiang F."/>
            <person name="Liu H."/>
            <person name="Zhao H."/>
            <person name="Xu D."/>
            <person name="Zhang Y."/>
        </authorList>
    </citation>
    <scope>NUCLEOTIDE SEQUENCE [LARGE SCALE GENOMIC DNA]</scope>
    <source>
        <strain evidence="2">cv. Punajuju</strain>
        <tissue evidence="1">Leaves</tissue>
    </source>
</reference>
<evidence type="ECO:0000313" key="2">
    <source>
        <dbReference type="Proteomes" id="UP001055811"/>
    </source>
</evidence>
<accession>A0ACB9AGB3</accession>
<proteinExistence type="predicted"/>
<gene>
    <name evidence="1" type="ORF">L2E82_38656</name>
</gene>
<reference evidence="2" key="1">
    <citation type="journal article" date="2022" name="Mol. Ecol. Resour.">
        <title>The genomes of chicory, endive, great burdock and yacon provide insights into Asteraceae palaeo-polyploidization history and plant inulin production.</title>
        <authorList>
            <person name="Fan W."/>
            <person name="Wang S."/>
            <person name="Wang H."/>
            <person name="Wang A."/>
            <person name="Jiang F."/>
            <person name="Liu H."/>
            <person name="Zhao H."/>
            <person name="Xu D."/>
            <person name="Zhang Y."/>
        </authorList>
    </citation>
    <scope>NUCLEOTIDE SEQUENCE [LARGE SCALE GENOMIC DNA]</scope>
    <source>
        <strain evidence="2">cv. Punajuju</strain>
    </source>
</reference>
<dbReference type="Proteomes" id="UP001055811">
    <property type="component" value="Linkage Group LG07"/>
</dbReference>
<evidence type="ECO:0000313" key="1">
    <source>
        <dbReference type="EMBL" id="KAI3708995.1"/>
    </source>
</evidence>